<dbReference type="EMBL" id="FOIF01000001">
    <property type="protein sequence ID" value="SES62529.1"/>
    <property type="molecule type" value="Genomic_DNA"/>
</dbReference>
<dbReference type="RefSeq" id="WP_091347694.1">
    <property type="nucleotide sequence ID" value="NZ_FOIF01000001.1"/>
</dbReference>
<dbReference type="OrthoDB" id="9789125at2"/>
<keyword evidence="1" id="KW-0560">Oxidoreductase</keyword>
<proteinExistence type="predicted"/>
<dbReference type="STRING" id="1120990.SAMN03080614_100160"/>
<protein>
    <submittedName>
        <fullName evidence="3">2-oxoglutarate ferredoxin oxidoreductase subunit gamma</fullName>
    </submittedName>
</protein>
<sequence>MLDMILAGFGGQGVMSMGQLIAYAGMLEGKEVSWMPSYGPEMRGGTANCTVVVSEEPIGSPVVTEPQVVVAMNLPSLDKFESMVKPGGVLIINSSLINRSCQREDITVIEVPANEIANELGNLKVANMVVLGTLIAQTKVVSKESIIESLKKVLPEHRHNLIPMNEEALNRGAAFVK</sequence>
<accession>A0A1H9Y1E7</accession>
<evidence type="ECO:0000256" key="1">
    <source>
        <dbReference type="ARBA" id="ARBA00023002"/>
    </source>
</evidence>
<evidence type="ECO:0000313" key="3">
    <source>
        <dbReference type="EMBL" id="SES62529.1"/>
    </source>
</evidence>
<dbReference type="Proteomes" id="UP000243819">
    <property type="component" value="Unassembled WGS sequence"/>
</dbReference>
<dbReference type="Pfam" id="PF01558">
    <property type="entry name" value="POR"/>
    <property type="match status" value="1"/>
</dbReference>
<evidence type="ECO:0000259" key="2">
    <source>
        <dbReference type="Pfam" id="PF01558"/>
    </source>
</evidence>
<dbReference type="NCBIfam" id="TIGR02175">
    <property type="entry name" value="PorC_KorC"/>
    <property type="match status" value="1"/>
</dbReference>
<gene>
    <name evidence="3" type="ORF">SAMN03080614_100160</name>
</gene>
<keyword evidence="4" id="KW-1185">Reference proteome</keyword>
<reference evidence="4" key="1">
    <citation type="submission" date="2016-10" db="EMBL/GenBank/DDBJ databases">
        <authorList>
            <person name="Varghese N."/>
            <person name="Submissions S."/>
        </authorList>
    </citation>
    <scope>NUCLEOTIDE SEQUENCE [LARGE SCALE GENOMIC DNA]</scope>
    <source>
        <strain evidence="4">DSM 13577</strain>
    </source>
</reference>
<evidence type="ECO:0000313" key="4">
    <source>
        <dbReference type="Proteomes" id="UP000243819"/>
    </source>
</evidence>
<dbReference type="InterPro" id="IPR011894">
    <property type="entry name" value="PorC_KorC"/>
</dbReference>
<dbReference type="GO" id="GO:0016625">
    <property type="term" value="F:oxidoreductase activity, acting on the aldehyde or oxo group of donors, iron-sulfur protein as acceptor"/>
    <property type="evidence" value="ECO:0007669"/>
    <property type="project" value="InterPro"/>
</dbReference>
<dbReference type="InterPro" id="IPR019752">
    <property type="entry name" value="Pyrv/ketoisovalerate_OxRed_cat"/>
</dbReference>
<organism evidence="3 4">
    <name type="scientific">Anaerobranca gottschalkii DSM 13577</name>
    <dbReference type="NCBI Taxonomy" id="1120990"/>
    <lineage>
        <taxon>Bacteria</taxon>
        <taxon>Bacillati</taxon>
        <taxon>Bacillota</taxon>
        <taxon>Clostridia</taxon>
        <taxon>Eubacteriales</taxon>
        <taxon>Proteinivoracaceae</taxon>
        <taxon>Anaerobranca</taxon>
    </lineage>
</organism>
<dbReference type="SUPFAM" id="SSF53323">
    <property type="entry name" value="Pyruvate-ferredoxin oxidoreductase, PFOR, domain III"/>
    <property type="match status" value="1"/>
</dbReference>
<dbReference type="PANTHER" id="PTHR42730:SF1">
    <property type="entry name" value="2-OXOGLUTARATE SYNTHASE SUBUNIT KORC"/>
    <property type="match status" value="1"/>
</dbReference>
<dbReference type="InterPro" id="IPR002869">
    <property type="entry name" value="Pyrv_flavodox_OxRed_cen"/>
</dbReference>
<dbReference type="AlphaFoldDB" id="A0A1H9Y1E7"/>
<dbReference type="Gene3D" id="3.40.920.10">
    <property type="entry name" value="Pyruvate-ferredoxin oxidoreductase, PFOR, domain III"/>
    <property type="match status" value="1"/>
</dbReference>
<dbReference type="InterPro" id="IPR052554">
    <property type="entry name" value="2-oxoglutarate_synth_KorC"/>
</dbReference>
<feature type="domain" description="Pyruvate/ketoisovalerate oxidoreductase catalytic" evidence="2">
    <location>
        <begin position="10"/>
        <end position="173"/>
    </location>
</feature>
<dbReference type="PANTHER" id="PTHR42730">
    <property type="entry name" value="2-OXOGLUTARATE SYNTHASE SUBUNIT KORC"/>
    <property type="match status" value="1"/>
</dbReference>
<name>A0A1H9Y1E7_9FIRM</name>